<feature type="domain" description="RRM" evidence="3">
    <location>
        <begin position="33"/>
        <end position="111"/>
    </location>
</feature>
<dbReference type="GO" id="GO:0000245">
    <property type="term" value="P:spliceosomal complex assembly"/>
    <property type="evidence" value="ECO:0007669"/>
    <property type="project" value="EnsemblFungi"/>
</dbReference>
<dbReference type="Pfam" id="PF00076">
    <property type="entry name" value="RRM_1"/>
    <property type="match status" value="1"/>
</dbReference>
<name>A0A1D2VIL1_9ASCO</name>
<dbReference type="CDD" id="cd12411">
    <property type="entry name" value="RRM_ist3_like"/>
    <property type="match status" value="1"/>
</dbReference>
<dbReference type="Proteomes" id="UP000095038">
    <property type="component" value="Unassembled WGS sequence"/>
</dbReference>
<dbReference type="GO" id="GO:0000384">
    <property type="term" value="F:first spliceosomal transesterification activity"/>
    <property type="evidence" value="ECO:0007669"/>
    <property type="project" value="EnsemblFungi"/>
</dbReference>
<dbReference type="FunCoup" id="A0A1D2VIL1">
    <property type="interactions" value="710"/>
</dbReference>
<dbReference type="SUPFAM" id="SSF54928">
    <property type="entry name" value="RNA-binding domain, RBD"/>
    <property type="match status" value="1"/>
</dbReference>
<gene>
    <name evidence="4" type="ORF">ASCRUDRAFT_75356</name>
</gene>
<organism evidence="4 5">
    <name type="scientific">Ascoidea rubescens DSM 1968</name>
    <dbReference type="NCBI Taxonomy" id="1344418"/>
    <lineage>
        <taxon>Eukaryota</taxon>
        <taxon>Fungi</taxon>
        <taxon>Dikarya</taxon>
        <taxon>Ascomycota</taxon>
        <taxon>Saccharomycotina</taxon>
        <taxon>Saccharomycetes</taxon>
        <taxon>Ascoideaceae</taxon>
        <taxon>Ascoidea</taxon>
    </lineage>
</organism>
<dbReference type="GO" id="GO:0071011">
    <property type="term" value="C:precatalytic spliceosome"/>
    <property type="evidence" value="ECO:0007669"/>
    <property type="project" value="TreeGrafter"/>
</dbReference>
<dbReference type="PANTHER" id="PTHR45880">
    <property type="entry name" value="RNA-BINDING MOTIF PROTEIN, X-LINKED 2"/>
    <property type="match status" value="1"/>
</dbReference>
<dbReference type="InterPro" id="IPR051847">
    <property type="entry name" value="RNA_proc/Spliceosome_comp"/>
</dbReference>
<evidence type="ECO:0000256" key="2">
    <source>
        <dbReference type="PROSITE-ProRule" id="PRU00176"/>
    </source>
</evidence>
<protein>
    <submittedName>
        <fullName evidence="4">RNA-binding domain-containing protein</fullName>
    </submittedName>
</protein>
<evidence type="ECO:0000313" key="5">
    <source>
        <dbReference type="Proteomes" id="UP000095038"/>
    </source>
</evidence>
<evidence type="ECO:0000313" key="4">
    <source>
        <dbReference type="EMBL" id="ODV61327.1"/>
    </source>
</evidence>
<dbReference type="InterPro" id="IPR045844">
    <property type="entry name" value="RRM_Ist3-like"/>
</dbReference>
<dbReference type="GO" id="GO:0005686">
    <property type="term" value="C:U2 snRNP"/>
    <property type="evidence" value="ECO:0007669"/>
    <property type="project" value="EnsemblFungi"/>
</dbReference>
<dbReference type="InterPro" id="IPR000504">
    <property type="entry name" value="RRM_dom"/>
</dbReference>
<keyword evidence="1 2" id="KW-0694">RNA-binding</keyword>
<dbReference type="GO" id="GO:0051237">
    <property type="term" value="P:maintenance of RNA location"/>
    <property type="evidence" value="ECO:0007669"/>
    <property type="project" value="EnsemblFungi"/>
</dbReference>
<dbReference type="GO" id="GO:0003723">
    <property type="term" value="F:RNA binding"/>
    <property type="evidence" value="ECO:0007669"/>
    <property type="project" value="UniProtKB-UniRule"/>
</dbReference>
<accession>A0A1D2VIL1</accession>
<dbReference type="Gene3D" id="3.30.70.330">
    <property type="match status" value="1"/>
</dbReference>
<dbReference type="EMBL" id="KV454479">
    <property type="protein sequence ID" value="ODV61327.1"/>
    <property type="molecule type" value="Genomic_DNA"/>
</dbReference>
<reference evidence="5" key="1">
    <citation type="submission" date="2016-05" db="EMBL/GenBank/DDBJ databases">
        <title>Comparative genomics of biotechnologically important yeasts.</title>
        <authorList>
            <consortium name="DOE Joint Genome Institute"/>
            <person name="Riley R."/>
            <person name="Haridas S."/>
            <person name="Wolfe K.H."/>
            <person name="Lopes M.R."/>
            <person name="Hittinger C.T."/>
            <person name="Goker M."/>
            <person name="Salamov A."/>
            <person name="Wisecaver J."/>
            <person name="Long T.M."/>
            <person name="Aerts A.L."/>
            <person name="Barry K."/>
            <person name="Choi C."/>
            <person name="Clum A."/>
            <person name="Coughlan A.Y."/>
            <person name="Deshpande S."/>
            <person name="Douglass A.P."/>
            <person name="Hanson S.J."/>
            <person name="Klenk H.-P."/>
            <person name="Labutti K."/>
            <person name="Lapidus A."/>
            <person name="Lindquist E."/>
            <person name="Lipzen A."/>
            <person name="Meier-Kolthoff J.P."/>
            <person name="Ohm R.A."/>
            <person name="Otillar R.P."/>
            <person name="Pangilinan J."/>
            <person name="Peng Y."/>
            <person name="Rokas A."/>
            <person name="Rosa C.A."/>
            <person name="Scheuner C."/>
            <person name="Sibirny A.A."/>
            <person name="Slot J.C."/>
            <person name="Stielow J.B."/>
            <person name="Sun H."/>
            <person name="Kurtzman C.P."/>
            <person name="Blackwell M."/>
            <person name="Grigoriev I.V."/>
            <person name="Jeffries T.W."/>
        </authorList>
    </citation>
    <scope>NUCLEOTIDE SEQUENCE [LARGE SCALE GENOMIC DNA]</scope>
    <source>
        <strain evidence="5">DSM 1968</strain>
    </source>
</reference>
<dbReference type="GO" id="GO:0000974">
    <property type="term" value="C:Prp19 complex"/>
    <property type="evidence" value="ECO:0007669"/>
    <property type="project" value="EnsemblFungi"/>
</dbReference>
<dbReference type="GO" id="GO:0006406">
    <property type="term" value="P:mRNA export from nucleus"/>
    <property type="evidence" value="ECO:0007669"/>
    <property type="project" value="EnsemblFungi"/>
</dbReference>
<dbReference type="InterPro" id="IPR012677">
    <property type="entry name" value="Nucleotide-bd_a/b_plait_sf"/>
</dbReference>
<proteinExistence type="predicted"/>
<evidence type="ECO:0000259" key="3">
    <source>
        <dbReference type="PROSITE" id="PS50102"/>
    </source>
</evidence>
<dbReference type="InterPro" id="IPR035979">
    <property type="entry name" value="RBD_domain_sf"/>
</dbReference>
<dbReference type="GO" id="GO:0071013">
    <property type="term" value="C:catalytic step 2 spliceosome"/>
    <property type="evidence" value="ECO:0007669"/>
    <property type="project" value="TreeGrafter"/>
</dbReference>
<dbReference type="SMART" id="SM00360">
    <property type="entry name" value="RRM"/>
    <property type="match status" value="1"/>
</dbReference>
<keyword evidence="5" id="KW-1185">Reference proteome</keyword>
<dbReference type="PROSITE" id="PS50102">
    <property type="entry name" value="RRM"/>
    <property type="match status" value="1"/>
</dbReference>
<dbReference type="GO" id="GO:0000349">
    <property type="term" value="P:generation of catalytic spliceosome for first transesterification step"/>
    <property type="evidence" value="ECO:0007669"/>
    <property type="project" value="EnsemblFungi"/>
</dbReference>
<dbReference type="STRING" id="1344418.A0A1D2VIL1"/>
<dbReference type="GeneID" id="30966666"/>
<dbReference type="OrthoDB" id="2573941at2759"/>
<dbReference type="AlphaFoldDB" id="A0A1D2VIL1"/>
<dbReference type="PANTHER" id="PTHR45880:SF1">
    <property type="entry name" value="RNA-BINDING MOTIF PROTEIN, X-LINKED 2"/>
    <property type="match status" value="1"/>
</dbReference>
<dbReference type="InParanoid" id="A0A1D2VIL1"/>
<sequence>MNNVREIERINEIELKNGVSYEASWHYEYRDSNYIFIGSLPFELTEGDILAVFSQYGVPIYIKLIRDSQTGKSKGICYLEYEEFNSCILAVDNFNGIRVLGQVIRVDHCRYEKKKRYNRAGEEILDPNEKIMLQELQRNFLE</sequence>
<dbReference type="GO" id="GO:0070274">
    <property type="term" value="C:RES complex"/>
    <property type="evidence" value="ECO:0007669"/>
    <property type="project" value="EnsemblFungi"/>
</dbReference>
<dbReference type="RefSeq" id="XP_020047634.1">
    <property type="nucleotide sequence ID" value="XM_020193030.1"/>
</dbReference>
<evidence type="ECO:0000256" key="1">
    <source>
        <dbReference type="ARBA" id="ARBA00022884"/>
    </source>
</evidence>